<keyword evidence="2" id="KW-0238">DNA-binding</keyword>
<dbReference type="PROSITE" id="PS50995">
    <property type="entry name" value="HTH_MARR_2"/>
    <property type="match status" value="1"/>
</dbReference>
<feature type="domain" description="HTH marR-type" evidence="5">
    <location>
        <begin position="1"/>
        <end position="140"/>
    </location>
</feature>
<keyword evidence="1" id="KW-0805">Transcription regulation</keyword>
<evidence type="ECO:0000256" key="2">
    <source>
        <dbReference type="ARBA" id="ARBA00023125"/>
    </source>
</evidence>
<evidence type="ECO:0000256" key="3">
    <source>
        <dbReference type="ARBA" id="ARBA00023163"/>
    </source>
</evidence>
<dbReference type="SUPFAM" id="SSF46785">
    <property type="entry name" value="Winged helix' DNA-binding domain"/>
    <property type="match status" value="1"/>
</dbReference>
<protein>
    <submittedName>
        <fullName evidence="6">MarR family transcriptional regulator</fullName>
    </submittedName>
</protein>
<dbReference type="EMBL" id="JACJKS010000017">
    <property type="protein sequence ID" value="MBM6949090.1"/>
    <property type="molecule type" value="Genomic_DNA"/>
</dbReference>
<keyword evidence="3" id="KW-0804">Transcription</keyword>
<dbReference type="Pfam" id="PF12802">
    <property type="entry name" value="MarR_2"/>
    <property type="match status" value="1"/>
</dbReference>
<dbReference type="InterPro" id="IPR036388">
    <property type="entry name" value="WH-like_DNA-bd_sf"/>
</dbReference>
<dbReference type="Gene3D" id="1.10.10.10">
    <property type="entry name" value="Winged helix-like DNA-binding domain superfamily/Winged helix DNA-binding domain"/>
    <property type="match status" value="1"/>
</dbReference>
<evidence type="ECO:0000259" key="5">
    <source>
        <dbReference type="PROSITE" id="PS50995"/>
    </source>
</evidence>
<dbReference type="PANTHER" id="PTHR42756">
    <property type="entry name" value="TRANSCRIPTIONAL REGULATOR, MARR"/>
    <property type="match status" value="1"/>
</dbReference>
<reference evidence="6" key="2">
    <citation type="journal article" date="2021" name="Sci. Rep.">
        <title>The distribution of antibiotic resistance genes in chicken gut microbiota commensals.</title>
        <authorList>
            <person name="Juricova H."/>
            <person name="Matiasovicova J."/>
            <person name="Kubasova T."/>
            <person name="Cejkova D."/>
            <person name="Rychlik I."/>
        </authorList>
    </citation>
    <scope>NUCLEOTIDE SEQUENCE</scope>
    <source>
        <strain evidence="6">An582</strain>
    </source>
</reference>
<evidence type="ECO:0000313" key="6">
    <source>
        <dbReference type="EMBL" id="MBM6949090.1"/>
    </source>
</evidence>
<reference evidence="6" key="1">
    <citation type="submission" date="2020-08" db="EMBL/GenBank/DDBJ databases">
        <authorList>
            <person name="Cejkova D."/>
            <person name="Kubasova T."/>
            <person name="Jahodarova E."/>
            <person name="Rychlik I."/>
        </authorList>
    </citation>
    <scope>NUCLEOTIDE SEQUENCE</scope>
    <source>
        <strain evidence="6">An582</strain>
    </source>
</reference>
<evidence type="ECO:0000256" key="1">
    <source>
        <dbReference type="ARBA" id="ARBA00023015"/>
    </source>
</evidence>
<dbReference type="PANTHER" id="PTHR42756:SF1">
    <property type="entry name" value="TRANSCRIPTIONAL REPRESSOR OF EMRAB OPERON"/>
    <property type="match status" value="1"/>
</dbReference>
<dbReference type="InterPro" id="IPR036390">
    <property type="entry name" value="WH_DNA-bd_sf"/>
</dbReference>
<organism evidence="6 7">
    <name type="scientific">Mordavella massiliensis</name>
    <dbReference type="NCBI Taxonomy" id="1871024"/>
    <lineage>
        <taxon>Bacteria</taxon>
        <taxon>Bacillati</taxon>
        <taxon>Bacillota</taxon>
        <taxon>Clostridia</taxon>
        <taxon>Eubacteriales</taxon>
        <taxon>Clostridiaceae</taxon>
        <taxon>Mordavella</taxon>
    </lineage>
</organism>
<feature type="compositionally biased region" description="Basic and acidic residues" evidence="4">
    <location>
        <begin position="146"/>
        <end position="158"/>
    </location>
</feature>
<dbReference type="AlphaFoldDB" id="A0A939BHF2"/>
<sequence length="173" mass="20349">MGDDAGKWINRVSHQLKRQMCCQDQDPGQDDLTNMQKLILHFILLETMNGDLYQRDIEREFKVRRSTATGILQLLEKKAYIYREAVKEDARLKRIVPTRRALELREPLLTNIRRREDLIRRGIPDDDMEVFVRVLRQMSANLSSWEEQKESEKSKEGKEEADEQETTEICAGV</sequence>
<dbReference type="GO" id="GO:0003700">
    <property type="term" value="F:DNA-binding transcription factor activity"/>
    <property type="evidence" value="ECO:0007669"/>
    <property type="project" value="InterPro"/>
</dbReference>
<name>A0A939BHF2_9CLOT</name>
<accession>A0A939BHF2</accession>
<dbReference type="Proteomes" id="UP000705508">
    <property type="component" value="Unassembled WGS sequence"/>
</dbReference>
<evidence type="ECO:0000313" key="7">
    <source>
        <dbReference type="Proteomes" id="UP000705508"/>
    </source>
</evidence>
<evidence type="ECO:0000256" key="4">
    <source>
        <dbReference type="SAM" id="MobiDB-lite"/>
    </source>
</evidence>
<dbReference type="SMART" id="SM00347">
    <property type="entry name" value="HTH_MARR"/>
    <property type="match status" value="1"/>
</dbReference>
<comment type="caution">
    <text evidence="6">The sequence shown here is derived from an EMBL/GenBank/DDBJ whole genome shotgun (WGS) entry which is preliminary data.</text>
</comment>
<dbReference type="InterPro" id="IPR000835">
    <property type="entry name" value="HTH_MarR-typ"/>
</dbReference>
<dbReference type="RefSeq" id="WP_204907093.1">
    <property type="nucleotide sequence ID" value="NZ_JACJKS010000017.1"/>
</dbReference>
<feature type="region of interest" description="Disordered" evidence="4">
    <location>
        <begin position="143"/>
        <end position="173"/>
    </location>
</feature>
<dbReference type="GO" id="GO:0003677">
    <property type="term" value="F:DNA binding"/>
    <property type="evidence" value="ECO:0007669"/>
    <property type="project" value="UniProtKB-KW"/>
</dbReference>
<proteinExistence type="predicted"/>
<gene>
    <name evidence="6" type="ORF">H6A20_10555</name>
</gene>